<keyword evidence="4" id="KW-1185">Reference proteome</keyword>
<protein>
    <submittedName>
        <fullName evidence="3">Tol transport system component</fullName>
    </submittedName>
</protein>
<evidence type="ECO:0000256" key="2">
    <source>
        <dbReference type="SAM" id="SignalP"/>
    </source>
</evidence>
<dbReference type="Gene3D" id="2.120.10.30">
    <property type="entry name" value="TolB, C-terminal domain"/>
    <property type="match status" value="1"/>
</dbReference>
<dbReference type="SUPFAM" id="SSF82171">
    <property type="entry name" value="DPP6 N-terminal domain-like"/>
    <property type="match status" value="1"/>
</dbReference>
<dbReference type="InterPro" id="IPR011990">
    <property type="entry name" value="TPR-like_helical_dom_sf"/>
</dbReference>
<dbReference type="PANTHER" id="PTHR36842">
    <property type="entry name" value="PROTEIN TOLB HOMOLOG"/>
    <property type="match status" value="1"/>
</dbReference>
<dbReference type="InterPro" id="IPR011042">
    <property type="entry name" value="6-blade_b-propeller_TolB-like"/>
</dbReference>
<dbReference type="EMBL" id="CP002873">
    <property type="protein sequence ID" value="AGA67528.1"/>
    <property type="molecule type" value="Genomic_DNA"/>
</dbReference>
<keyword evidence="2" id="KW-0732">Signal</keyword>
<dbReference type="KEGG" id="bpip:BPP43_11930"/>
<gene>
    <name evidence="3" type="ORF">BPP43_11930</name>
</gene>
<sequence length="2330" mass="269081">MKLKLLLLPLFILLSCASSQKSADSIFNSRPFLREYKRYSLTSGEGNPVLDSVIDREGTWVYYSRENAGNTDIFAVDSYTLETFRLTRSPGVDSSVSVDSKSKYLVFSSTRDDAFSDIYLYKLVNLGIRTSKNNLENLEQSVVRITDYKGYDTDPEISHNADMIAFVSDREDNIKKLFTVKPNGKEIIKRADIEAASPTFSFNDRHIAFITSKIGEPYSQLAVVDLQANSYITNDIQTNLMILTDTKTFKFNPSFYNNDTIIYFEIANDTDKDGNLTYNDKRRLMSYSLSTGQYYVLEENTSLSTFNVAYESALVGSYVLSTSGTSIVTMGSTKEYFIKDANANDMYNTFVALPYNRKVEVIEKFSEYFPSDEDRGNVSKAYFDVMYQAYTNKNIDIYNTSKNVLTTEYTNTFYGFLALKIDENFDTNDNWLSASYYTTNESIITSNENIVNALSWAGYISANEKYNKNNTNASTLEILNSIIDYDSSKDLYVLISKLYSHSLEDNNYKYPADEDLYNKPYRRKDLIFADRLEIAKDFIKDSKIPYQTIIDNSHPYAPLSVASRLIYLDGLILAKNYDEATNLFQPYMESKNDIMLALGYYANAKILLDKKDDAAYQLLVNAVKSGGKNFEPTYEAKESKRILANYYRTLADNAYNEERYNIAYDNYQEVLVYNPNDANASSRIIESGLRAYSTIESLEQTIAERERTLLSTRYSEHAAHAELANAYYYLANRYYGIAMSKQYDSERYVLSEKKREDGFYLYLNKSFNTIVDKAVSYMDFAIFLYPDEENYYIKKAEMLTFAEALKMQVLQSDKTYKSIMELVPSYKDNNVNNDKYIGYNQLTLQTPNLESEIIDSLIMAKSKIKTKPNVVSIMLANSYLINGRYSDAANEYKEAEVLLNSVGSDKSKAWYHFFYGYSLWMNNDINGAYREYNKAREIFERLGDSEAVYKIVGYTSVAAIEQKDYTKAIESLLERNTIITNNVEQNELNELLIAACYLKLEDYNNALKYCDNVKAKIDSLDSSSYNPNYVSITLYGANINVVNLGLASFGGYIPGEPLNVDKQQMLYSIYQELYEKMGRYSESRDALSSYRNYIIKDKPKKSIQPLMLATYYNNEGYLYYRQGSVSNSIMSFRKSIEEYRKTINSNALNNNPSLIYENAQNDAKNYLSLSSLYLRYLSQNDLTAIRREFFMELFNTTKTLQVLSTNNSVSSKDRLLLYSHIAAFQYIMALKLTSEANDLMLNRKKNNDGSLDMSMHDVNVQRLYMLKNAIDRYKYILSSNSNFPVDLKTEIIIRYNLAKAYELAGNIEEAAREYISAFSKAKVNAFAVEEIAILTTLIDFSEKYRDIYPDSLDEPVMYVFRILQRLRESVFMITFVEENNLILQEARYKVIEFLEGNYPDASINILAMFDAIDMRRKFLDKRLYTLGENNYYLRDYYKLYEKALYAYQKYLSAVTANYDKKLEESSLKEITEYEKEAIKTFENTPIKNIVICDVKATDIDKSMRSDETLIWDTYLGYRFVRENKKTYFYYQTNDLIKTKDYVTHIGESPIVMSNNNAFVRELYDSTEYMLPPKVAYVDNRLISFYKVNRNDRKNIDMTASSASNTLLTNNVNYADNANDYRENDYIKNDVRVMQVNYVDNEDDTNIYTNNIITNNAATNTLQATNTVQATNRVRKFRFVPFNDLLTNAYVPLVVDITDAKASDISNLMKKNFYILYADKKTFDENKEVLKEVNNIALVVGNSNTYSRIMFYTNYFQSLVSNSLEESMKGYDNNLFTVYGKPDNSMTTLSNETYNFKSRLLASYQKTPSVSMISNIISYSQSPNEVMDNYAYFIEDRYNAKDTNTAYNLSEDGYKYFASSYSNISDSNAYYFMKAMLPVYRRLGDEGAVKGARRALHFMYLYTNENYHLIDEYFTPRTLSRFLKSGETVENNVRYVNYIAQRTTGTNKNKILEIAVLYDLIYAKTPLDKVTNLLTLMTNTNQILTVANTILDNKTTNEANIFLTMDYIYGNQYIFEANTISSFANLFYSLYKDKPSYIYGLLNKIRVPESDFRKNIYNAYNIFSNENTNTMFIFYSYEDDKYTSYSYVVGDNEVKKSSLVSIDKLRDSLTAFTNAPNANERMKALKSIESQMLPSDVSKNASRVNTVYITGSYPNLFTIPFAYFNDFKNADVIKIRELKYVPMDVINVGKANIKLNTQTNFYTSLESLAVGYADGKRKVPLTHYIGIDTNYNKPYNKEDIFLSPARNADIFKYLSDRSNNKLMFTYSTDLSGDYYTAMKYLYMNFDNGVIDSYRYIKNNAVNPNIINASDMNTLFKGSYTLFDYILPGIPK</sequence>
<evidence type="ECO:0000313" key="4">
    <source>
        <dbReference type="Proteomes" id="UP000010793"/>
    </source>
</evidence>
<dbReference type="SUPFAM" id="SSF48452">
    <property type="entry name" value="TPR-like"/>
    <property type="match status" value="2"/>
</dbReference>
<evidence type="ECO:0000256" key="1">
    <source>
        <dbReference type="PROSITE-ProRule" id="PRU00339"/>
    </source>
</evidence>
<feature type="chain" id="PRO_5017430459" evidence="2">
    <location>
        <begin position="24"/>
        <end position="2330"/>
    </location>
</feature>
<feature type="signal peptide" evidence="2">
    <location>
        <begin position="1"/>
        <end position="23"/>
    </location>
</feature>
<dbReference type="PANTHER" id="PTHR36842:SF1">
    <property type="entry name" value="PROTEIN TOLB"/>
    <property type="match status" value="1"/>
</dbReference>
<feature type="repeat" description="TPR" evidence="1">
    <location>
        <begin position="644"/>
        <end position="677"/>
    </location>
</feature>
<accession>A0A3B6VPB3</accession>
<reference evidence="3 4" key="1">
    <citation type="journal article" date="2013" name="Genome Announc.">
        <title>Complete Genome Sequence of the Porcine Strain Brachyspira pilosicoli P43/6/78(T.).</title>
        <authorList>
            <person name="Lin C."/>
            <person name="den Bakker H.C."/>
            <person name="Suzuki H."/>
            <person name="Lefebure T."/>
            <person name="Ponnala L."/>
            <person name="Sun Q."/>
            <person name="Stanhope M.J."/>
            <person name="Wiedmann M."/>
            <person name="Duhamel G.E."/>
        </authorList>
    </citation>
    <scope>NUCLEOTIDE SEQUENCE [LARGE SCALE GENOMIC DNA]</scope>
    <source>
        <strain evidence="3 4">P43/6/78</strain>
    </source>
</reference>
<evidence type="ECO:0000313" key="3">
    <source>
        <dbReference type="EMBL" id="AGA67528.1"/>
    </source>
</evidence>
<dbReference type="PROSITE" id="PS50005">
    <property type="entry name" value="TPR"/>
    <property type="match status" value="1"/>
</dbReference>
<proteinExistence type="predicted"/>
<dbReference type="Gene3D" id="1.25.40.10">
    <property type="entry name" value="Tetratricopeptide repeat domain"/>
    <property type="match status" value="2"/>
</dbReference>
<dbReference type="InterPro" id="IPR019734">
    <property type="entry name" value="TPR_rpt"/>
</dbReference>
<dbReference type="PROSITE" id="PS51257">
    <property type="entry name" value="PROKAR_LIPOPROTEIN"/>
    <property type="match status" value="1"/>
</dbReference>
<dbReference type="RefSeq" id="WP_015274992.1">
    <property type="nucleotide sequence ID" value="NC_019908.1"/>
</dbReference>
<dbReference type="Proteomes" id="UP000010793">
    <property type="component" value="Chromosome"/>
</dbReference>
<organism evidence="3 4">
    <name type="scientific">Brachyspira pilosicoli P43/6/78</name>
    <dbReference type="NCBI Taxonomy" id="1042417"/>
    <lineage>
        <taxon>Bacteria</taxon>
        <taxon>Pseudomonadati</taxon>
        <taxon>Spirochaetota</taxon>
        <taxon>Spirochaetia</taxon>
        <taxon>Brachyspirales</taxon>
        <taxon>Brachyspiraceae</taxon>
        <taxon>Brachyspira</taxon>
    </lineage>
</organism>
<name>A0A3B6VPB3_BRAPL</name>
<dbReference type="SMART" id="SM00028">
    <property type="entry name" value="TPR"/>
    <property type="match status" value="6"/>
</dbReference>
<keyword evidence="1" id="KW-0802">TPR repeat</keyword>